<keyword evidence="2" id="KW-0547">Nucleotide-binding</keyword>
<dbReference type="InterPro" id="IPR027417">
    <property type="entry name" value="P-loop_NTPase"/>
</dbReference>
<organism evidence="6">
    <name type="scientific">freshwater metagenome</name>
    <dbReference type="NCBI Taxonomy" id="449393"/>
    <lineage>
        <taxon>unclassified sequences</taxon>
        <taxon>metagenomes</taxon>
        <taxon>ecological metagenomes</taxon>
    </lineage>
</organism>
<evidence type="ECO:0000256" key="3">
    <source>
        <dbReference type="ARBA" id="ARBA00022840"/>
    </source>
</evidence>
<dbReference type="PANTHER" id="PTHR43392">
    <property type="entry name" value="AAA-TYPE ATPASE FAMILY PROTEIN / ANKYRIN REPEAT FAMILY PROTEIN"/>
    <property type="match status" value="1"/>
</dbReference>
<comment type="similarity">
    <text evidence="1">Belongs to the CbxX/CfxQ family.</text>
</comment>
<dbReference type="Pfam" id="PF00004">
    <property type="entry name" value="AAA"/>
    <property type="match status" value="1"/>
</dbReference>
<keyword evidence="3" id="KW-0067">ATP-binding</keyword>
<evidence type="ECO:0000256" key="1">
    <source>
        <dbReference type="ARBA" id="ARBA00010378"/>
    </source>
</evidence>
<feature type="domain" description="AAA+ ATPase" evidence="5">
    <location>
        <begin position="99"/>
        <end position="236"/>
    </location>
</feature>
<dbReference type="FunFam" id="3.40.50.300:FF:000216">
    <property type="entry name" value="Type VII secretion ATPase EccA"/>
    <property type="match status" value="1"/>
</dbReference>
<gene>
    <name evidence="6" type="ORF">UFOPK1835_02315</name>
</gene>
<evidence type="ECO:0000256" key="4">
    <source>
        <dbReference type="SAM" id="MobiDB-lite"/>
    </source>
</evidence>
<dbReference type="InterPro" id="IPR003959">
    <property type="entry name" value="ATPase_AAA_core"/>
</dbReference>
<protein>
    <submittedName>
        <fullName evidence="6">Unannotated protein</fullName>
    </submittedName>
</protein>
<reference evidence="6" key="1">
    <citation type="submission" date="2020-05" db="EMBL/GenBank/DDBJ databases">
        <authorList>
            <person name="Chiriac C."/>
            <person name="Salcher M."/>
            <person name="Ghai R."/>
            <person name="Kavagutti S V."/>
        </authorList>
    </citation>
    <scope>NUCLEOTIDE SEQUENCE</scope>
</reference>
<feature type="compositionally biased region" description="Acidic residues" evidence="4">
    <location>
        <begin position="26"/>
        <end position="39"/>
    </location>
</feature>
<proteinExistence type="inferred from homology"/>
<dbReference type="Pfam" id="PF17866">
    <property type="entry name" value="AAA_lid_6"/>
    <property type="match status" value="1"/>
</dbReference>
<dbReference type="SMART" id="SM00382">
    <property type="entry name" value="AAA"/>
    <property type="match status" value="1"/>
</dbReference>
<dbReference type="InterPro" id="IPR050773">
    <property type="entry name" value="CbxX/CfxQ_RuBisCO_ESX"/>
</dbReference>
<dbReference type="InterPro" id="IPR000641">
    <property type="entry name" value="CbxX/CfxQ"/>
</dbReference>
<dbReference type="PRINTS" id="PR00819">
    <property type="entry name" value="CBXCFQXSUPER"/>
</dbReference>
<accession>A0A6J6IXN3</accession>
<feature type="region of interest" description="Disordered" evidence="4">
    <location>
        <begin position="1"/>
        <end position="39"/>
    </location>
</feature>
<name>A0A6J6IXN3_9ZZZZ</name>
<dbReference type="CDD" id="cd00009">
    <property type="entry name" value="AAA"/>
    <property type="match status" value="1"/>
</dbReference>
<dbReference type="AlphaFoldDB" id="A0A6J6IXN3"/>
<dbReference type="GO" id="GO:0005524">
    <property type="term" value="F:ATP binding"/>
    <property type="evidence" value="ECO:0007669"/>
    <property type="project" value="UniProtKB-KW"/>
</dbReference>
<evidence type="ECO:0000256" key="2">
    <source>
        <dbReference type="ARBA" id="ARBA00022741"/>
    </source>
</evidence>
<dbReference type="SUPFAM" id="SSF52540">
    <property type="entry name" value="P-loop containing nucleoside triphosphate hydrolases"/>
    <property type="match status" value="1"/>
</dbReference>
<sequence>MEELITAGDPPSLRPPSGAVVTSADPESDEFDQLDEDEDIESGSVAVRSVPAGRGLEALMGELDNLTGLSPAKDEIRGLIAAQEVARMRGLKGLAAAVPSPHLVFVGNPGTGKTTVARIVGELYREIGLLPTGHLVETDRSGLVAAYLGQTALKTKAVCERALGGVLFIDEAYSLAGRHDDYGSEAIDALLTFMENHRGEFAVVVAGYPEEMGDFLGSNPGLNSRFDLMIPFPDYSAGELESIFCDLVREHDYDLDDDALLQLRGLLDSWPRHRGFGNGREVRRLFHTVVRNQAELVTEGGAINTQLLRTIPAAAIPTPIPVSVPPRGARNYSGYL</sequence>
<dbReference type="GO" id="GO:0016887">
    <property type="term" value="F:ATP hydrolysis activity"/>
    <property type="evidence" value="ECO:0007669"/>
    <property type="project" value="InterPro"/>
</dbReference>
<evidence type="ECO:0000313" key="6">
    <source>
        <dbReference type="EMBL" id="CAB4629258.1"/>
    </source>
</evidence>
<dbReference type="InterPro" id="IPR041627">
    <property type="entry name" value="AAA_lid_6"/>
</dbReference>
<dbReference type="InterPro" id="IPR003593">
    <property type="entry name" value="AAA+_ATPase"/>
</dbReference>
<dbReference type="Gene3D" id="3.40.50.300">
    <property type="entry name" value="P-loop containing nucleotide triphosphate hydrolases"/>
    <property type="match status" value="1"/>
</dbReference>
<dbReference type="PANTHER" id="PTHR43392:SF2">
    <property type="entry name" value="AAA-TYPE ATPASE FAMILY PROTEIN _ ANKYRIN REPEAT FAMILY PROTEIN"/>
    <property type="match status" value="1"/>
</dbReference>
<dbReference type="EMBL" id="CAEZUP010000191">
    <property type="protein sequence ID" value="CAB4629258.1"/>
    <property type="molecule type" value="Genomic_DNA"/>
</dbReference>
<dbReference type="Gene3D" id="1.10.8.60">
    <property type="match status" value="1"/>
</dbReference>
<evidence type="ECO:0000259" key="5">
    <source>
        <dbReference type="SMART" id="SM00382"/>
    </source>
</evidence>